<proteinExistence type="predicted"/>
<keyword evidence="3" id="KW-1185">Reference proteome</keyword>
<protein>
    <submittedName>
        <fullName evidence="2">Uncharacterized protein</fullName>
    </submittedName>
</protein>
<dbReference type="Proteomes" id="UP000549009">
    <property type="component" value="Unassembled WGS sequence"/>
</dbReference>
<name>A0A7W8B204_STRST</name>
<sequence length="53" mass="5775">MSLYDEDFPDADDHLGSNTVGGSKVTLTFNLDDALRTLATTPPRRPRPKALTS</sequence>
<reference evidence="2 3" key="1">
    <citation type="submission" date="2020-08" db="EMBL/GenBank/DDBJ databases">
        <title>Genomic Encyclopedia of Type Strains, Phase III (KMG-III): the genomes of soil and plant-associated and newly described type strains.</title>
        <authorList>
            <person name="Whitman W."/>
        </authorList>
    </citation>
    <scope>NUCLEOTIDE SEQUENCE [LARGE SCALE GENOMIC DNA]</scope>
    <source>
        <strain evidence="2 3">CECT 3146</strain>
    </source>
</reference>
<accession>A0A7W8B204</accession>
<feature type="region of interest" description="Disordered" evidence="1">
    <location>
        <begin position="1"/>
        <end position="23"/>
    </location>
</feature>
<feature type="compositionally biased region" description="Acidic residues" evidence="1">
    <location>
        <begin position="1"/>
        <end position="10"/>
    </location>
</feature>
<comment type="caution">
    <text evidence="2">The sequence shown here is derived from an EMBL/GenBank/DDBJ whole genome shotgun (WGS) entry which is preliminary data.</text>
</comment>
<evidence type="ECO:0000313" key="3">
    <source>
        <dbReference type="Proteomes" id="UP000549009"/>
    </source>
</evidence>
<dbReference type="EMBL" id="JACHJD010000021">
    <property type="protein sequence ID" value="MBB5108826.1"/>
    <property type="molecule type" value="Genomic_DNA"/>
</dbReference>
<organism evidence="2 3">
    <name type="scientific">Streptomyces spectabilis</name>
    <dbReference type="NCBI Taxonomy" id="68270"/>
    <lineage>
        <taxon>Bacteria</taxon>
        <taxon>Bacillati</taxon>
        <taxon>Actinomycetota</taxon>
        <taxon>Actinomycetes</taxon>
        <taxon>Kitasatosporales</taxon>
        <taxon>Streptomycetaceae</taxon>
        <taxon>Streptomyces</taxon>
    </lineage>
</organism>
<evidence type="ECO:0000313" key="2">
    <source>
        <dbReference type="EMBL" id="MBB5108826.1"/>
    </source>
</evidence>
<evidence type="ECO:0000256" key="1">
    <source>
        <dbReference type="SAM" id="MobiDB-lite"/>
    </source>
</evidence>
<dbReference type="AlphaFoldDB" id="A0A7W8B204"/>
<gene>
    <name evidence="2" type="ORF">FHS40_007952</name>
</gene>